<feature type="transmembrane region" description="Helical" evidence="1">
    <location>
        <begin position="12"/>
        <end position="33"/>
    </location>
</feature>
<evidence type="ECO:0000256" key="1">
    <source>
        <dbReference type="SAM" id="Phobius"/>
    </source>
</evidence>
<sequence>MSLFSRIQITTLAYALAIIMGLFAFGFAGVAGYTALNDFFEPQLAALLTAIAYLLLALLILAVAKILNRPAEKASLRYREGQTSSTQQADELQMILEKLSDPVLADLIKKHPGKSLATTLAAGVIFGYSQEARTIVKSAFKQYFDET</sequence>
<evidence type="ECO:0000313" key="3">
    <source>
        <dbReference type="Proteomes" id="UP000198924"/>
    </source>
</evidence>
<gene>
    <name evidence="2" type="ORF">SAMN04488079_104177</name>
</gene>
<protein>
    <submittedName>
        <fullName evidence="2">Uncharacterized protein</fullName>
    </submittedName>
</protein>
<dbReference type="RefSeq" id="WP_091712015.1">
    <property type="nucleotide sequence ID" value="NZ_FOSH01000004.1"/>
</dbReference>
<evidence type="ECO:0000313" key="2">
    <source>
        <dbReference type="EMBL" id="SFK06012.1"/>
    </source>
</evidence>
<accession>A0A1I3WEX3</accession>
<dbReference type="AlphaFoldDB" id="A0A1I3WEX3"/>
<feature type="transmembrane region" description="Helical" evidence="1">
    <location>
        <begin position="45"/>
        <end position="67"/>
    </location>
</feature>
<keyword evidence="1" id="KW-1133">Transmembrane helix</keyword>
<organism evidence="2 3">
    <name type="scientific">Methylophaga sulfidovorans</name>
    <dbReference type="NCBI Taxonomy" id="45496"/>
    <lineage>
        <taxon>Bacteria</taxon>
        <taxon>Pseudomonadati</taxon>
        <taxon>Pseudomonadota</taxon>
        <taxon>Gammaproteobacteria</taxon>
        <taxon>Thiotrichales</taxon>
        <taxon>Piscirickettsiaceae</taxon>
        <taxon>Methylophaga</taxon>
    </lineage>
</organism>
<reference evidence="3" key="1">
    <citation type="submission" date="2016-10" db="EMBL/GenBank/DDBJ databases">
        <authorList>
            <person name="Varghese N."/>
            <person name="Submissions S."/>
        </authorList>
    </citation>
    <scope>NUCLEOTIDE SEQUENCE [LARGE SCALE GENOMIC DNA]</scope>
    <source>
        <strain evidence="3">DSM 11578</strain>
    </source>
</reference>
<dbReference type="EMBL" id="FOSH01000004">
    <property type="protein sequence ID" value="SFK06012.1"/>
    <property type="molecule type" value="Genomic_DNA"/>
</dbReference>
<name>A0A1I3WEX3_9GAMM</name>
<keyword evidence="3" id="KW-1185">Reference proteome</keyword>
<proteinExistence type="predicted"/>
<keyword evidence="1" id="KW-0472">Membrane</keyword>
<dbReference type="STRING" id="45496.SAMN04488079_104177"/>
<dbReference type="OrthoDB" id="9839373at2"/>
<keyword evidence="1" id="KW-0812">Transmembrane</keyword>
<dbReference type="Proteomes" id="UP000198924">
    <property type="component" value="Unassembled WGS sequence"/>
</dbReference>